<dbReference type="PANTHER" id="PTHR38777">
    <property type="entry name" value="FELS-2 PROPHAGE PROTEIN"/>
    <property type="match status" value="1"/>
</dbReference>
<comment type="caution">
    <text evidence="7">The sequence shown here is derived from an EMBL/GenBank/DDBJ whole genome shotgun (WGS) entry which is preliminary data.</text>
</comment>
<evidence type="ECO:0000313" key="8">
    <source>
        <dbReference type="Proteomes" id="UP000722336"/>
    </source>
</evidence>
<gene>
    <name evidence="7" type="ORF">KCG44_13250</name>
</gene>
<evidence type="ECO:0000256" key="4">
    <source>
        <dbReference type="PROSITE-ProRule" id="PRU00510"/>
    </source>
</evidence>
<dbReference type="InterPro" id="IPR000962">
    <property type="entry name" value="Znf_DskA_TraR"/>
</dbReference>
<feature type="domain" description="Zinc finger DksA/TraR C4-type" evidence="6">
    <location>
        <begin position="36"/>
        <end position="67"/>
    </location>
</feature>
<evidence type="ECO:0000256" key="1">
    <source>
        <dbReference type="ARBA" id="ARBA00022723"/>
    </source>
</evidence>
<keyword evidence="1" id="KW-0479">Metal-binding</keyword>
<dbReference type="EMBL" id="JAGSPA010000004">
    <property type="protein sequence ID" value="MBV7257747.1"/>
    <property type="molecule type" value="Genomic_DNA"/>
</dbReference>
<dbReference type="Proteomes" id="UP000722336">
    <property type="component" value="Unassembled WGS sequence"/>
</dbReference>
<dbReference type="NCBIfam" id="NF008243">
    <property type="entry name" value="PRK11019.1"/>
    <property type="match status" value="1"/>
</dbReference>
<reference evidence="7 8" key="1">
    <citation type="submission" date="2021-04" db="EMBL/GenBank/DDBJ databases">
        <authorList>
            <person name="Pira H."/>
            <person name="Risdian C."/>
            <person name="Wink J."/>
        </authorList>
    </citation>
    <scope>NUCLEOTIDE SEQUENCE [LARGE SCALE GENOMIC DNA]</scope>
    <source>
        <strain evidence="7 8">WHA3</strain>
    </source>
</reference>
<dbReference type="PANTHER" id="PTHR38777:SF1">
    <property type="entry name" value="DNAK SUPPRESSOR PROTEIN"/>
    <property type="match status" value="1"/>
</dbReference>
<evidence type="ECO:0000256" key="5">
    <source>
        <dbReference type="SAM" id="MobiDB-lite"/>
    </source>
</evidence>
<evidence type="ECO:0000259" key="6">
    <source>
        <dbReference type="Pfam" id="PF01258"/>
    </source>
</evidence>
<keyword evidence="3" id="KW-0862">Zinc</keyword>
<dbReference type="Pfam" id="PF01258">
    <property type="entry name" value="zf-dskA_traR"/>
    <property type="match status" value="1"/>
</dbReference>
<accession>A0ABS6SIR3</accession>
<evidence type="ECO:0000313" key="7">
    <source>
        <dbReference type="EMBL" id="MBV7257747.1"/>
    </source>
</evidence>
<protein>
    <submittedName>
        <fullName evidence="7">DksA/TraR family C4-type zinc finger protein</fullName>
    </submittedName>
</protein>
<evidence type="ECO:0000256" key="3">
    <source>
        <dbReference type="ARBA" id="ARBA00022833"/>
    </source>
</evidence>
<keyword evidence="2" id="KW-0863">Zinc-finger</keyword>
<dbReference type="PROSITE" id="PS51128">
    <property type="entry name" value="ZF_DKSA_2"/>
    <property type="match status" value="1"/>
</dbReference>
<keyword evidence="8" id="KW-1185">Reference proteome</keyword>
<dbReference type="RefSeq" id="WP_218446578.1">
    <property type="nucleotide sequence ID" value="NZ_JAGSPA010000004.1"/>
</dbReference>
<proteinExistence type="predicted"/>
<feature type="zinc finger region" description="dksA C4-type" evidence="4">
    <location>
        <begin position="39"/>
        <end position="63"/>
    </location>
</feature>
<sequence length="87" mass="9384">MAGGWTRDGAVQDQIDDTVKDAVLQARANLPQGEGTEECVLCGEEIPEKRRLAVPGTRTCVACQSGRDAATRRSGINRRGSKDSQLR</sequence>
<feature type="region of interest" description="Disordered" evidence="5">
    <location>
        <begin position="66"/>
        <end position="87"/>
    </location>
</feature>
<name>A0ABS6SIR3_9SPHN</name>
<evidence type="ECO:0000256" key="2">
    <source>
        <dbReference type="ARBA" id="ARBA00022771"/>
    </source>
</evidence>
<organism evidence="7 8">
    <name type="scientific">Pacificimonas pallii</name>
    <dbReference type="NCBI Taxonomy" id="2827236"/>
    <lineage>
        <taxon>Bacteria</taxon>
        <taxon>Pseudomonadati</taxon>
        <taxon>Pseudomonadota</taxon>
        <taxon>Alphaproteobacteria</taxon>
        <taxon>Sphingomonadales</taxon>
        <taxon>Sphingosinicellaceae</taxon>
        <taxon>Pacificimonas</taxon>
    </lineage>
</organism>